<dbReference type="EMBL" id="JAQHRD010000002">
    <property type="protein sequence ID" value="KAJ6444727.1"/>
    <property type="molecule type" value="Genomic_DNA"/>
</dbReference>
<dbReference type="AlphaFoldDB" id="A0AB34G016"/>
<evidence type="ECO:0000313" key="2">
    <source>
        <dbReference type="EMBL" id="KAJ6444727.1"/>
    </source>
</evidence>
<feature type="region of interest" description="Disordered" evidence="1">
    <location>
        <begin position="1"/>
        <end position="31"/>
    </location>
</feature>
<protein>
    <submittedName>
        <fullName evidence="2">Uncharacterized protein</fullName>
    </submittedName>
</protein>
<sequence length="64" mass="7219">MVATAHRHLRVRRRTAREQEGRQRAWRGGKEAAGSFEESCWLDGGGDAMEVKIETDYQDAGAEK</sequence>
<evidence type="ECO:0000256" key="1">
    <source>
        <dbReference type="SAM" id="MobiDB-lite"/>
    </source>
</evidence>
<keyword evidence="3" id="KW-1185">Reference proteome</keyword>
<name>A0AB34G016_9HYPO</name>
<dbReference type="Proteomes" id="UP001163105">
    <property type="component" value="Unassembled WGS sequence"/>
</dbReference>
<reference evidence="2" key="1">
    <citation type="submission" date="2023-01" db="EMBL/GenBank/DDBJ databases">
        <title>The growth and conidiation of Purpureocillium lavendulum are regulated by nitrogen source and histone H3K14 acetylation.</title>
        <authorList>
            <person name="Tang P."/>
            <person name="Han J."/>
            <person name="Zhang C."/>
            <person name="Tang P."/>
            <person name="Qi F."/>
            <person name="Zhang K."/>
            <person name="Liang L."/>
        </authorList>
    </citation>
    <scope>NUCLEOTIDE SEQUENCE</scope>
    <source>
        <strain evidence="2">YMF1.00683</strain>
    </source>
</reference>
<organism evidence="2 3">
    <name type="scientific">Purpureocillium lavendulum</name>
    <dbReference type="NCBI Taxonomy" id="1247861"/>
    <lineage>
        <taxon>Eukaryota</taxon>
        <taxon>Fungi</taxon>
        <taxon>Dikarya</taxon>
        <taxon>Ascomycota</taxon>
        <taxon>Pezizomycotina</taxon>
        <taxon>Sordariomycetes</taxon>
        <taxon>Hypocreomycetidae</taxon>
        <taxon>Hypocreales</taxon>
        <taxon>Ophiocordycipitaceae</taxon>
        <taxon>Purpureocillium</taxon>
    </lineage>
</organism>
<evidence type="ECO:0000313" key="3">
    <source>
        <dbReference type="Proteomes" id="UP001163105"/>
    </source>
</evidence>
<accession>A0AB34G016</accession>
<feature type="compositionally biased region" description="Basic residues" evidence="1">
    <location>
        <begin position="1"/>
        <end position="15"/>
    </location>
</feature>
<proteinExistence type="predicted"/>
<gene>
    <name evidence="2" type="ORF">O9K51_03123</name>
</gene>
<comment type="caution">
    <text evidence="2">The sequence shown here is derived from an EMBL/GenBank/DDBJ whole genome shotgun (WGS) entry which is preliminary data.</text>
</comment>